<protein>
    <submittedName>
        <fullName evidence="1">WecB/TagA/CpsF family glycosyltransferase</fullName>
    </submittedName>
</protein>
<organism evidence="1 2">
    <name type="scientific">Bosea spartocytisi</name>
    <dbReference type="NCBI Taxonomy" id="2773451"/>
    <lineage>
        <taxon>Bacteria</taxon>
        <taxon>Pseudomonadati</taxon>
        <taxon>Pseudomonadota</taxon>
        <taxon>Alphaproteobacteria</taxon>
        <taxon>Hyphomicrobiales</taxon>
        <taxon>Boseaceae</taxon>
        <taxon>Bosea</taxon>
    </lineage>
</organism>
<dbReference type="InterPro" id="IPR004629">
    <property type="entry name" value="WecG_TagA_CpsF"/>
</dbReference>
<dbReference type="Proteomes" id="UP000619295">
    <property type="component" value="Unassembled WGS sequence"/>
</dbReference>
<gene>
    <name evidence="1" type="ORF">IED13_22145</name>
</gene>
<comment type="caution">
    <text evidence="1">The sequence shown here is derived from an EMBL/GenBank/DDBJ whole genome shotgun (WGS) entry which is preliminary data.</text>
</comment>
<dbReference type="GO" id="GO:0016740">
    <property type="term" value="F:transferase activity"/>
    <property type="evidence" value="ECO:0007669"/>
    <property type="project" value="InterPro"/>
</dbReference>
<name>A0A927EDG1_9HYPH</name>
<evidence type="ECO:0000313" key="1">
    <source>
        <dbReference type="EMBL" id="MBD3848407.1"/>
    </source>
</evidence>
<evidence type="ECO:0000313" key="2">
    <source>
        <dbReference type="Proteomes" id="UP000619295"/>
    </source>
</evidence>
<reference evidence="1" key="1">
    <citation type="submission" date="2020-09" db="EMBL/GenBank/DDBJ databases">
        <title>Bosea spartocytisi sp. nov. a root nodule endophyte of Spartocytisus supranubius in the high mountain ecosystem fo the Teide National Park (Canary Islands, Spain).</title>
        <authorList>
            <person name="Pulido-Suarez L."/>
            <person name="Peix A."/>
            <person name="Igual J.M."/>
            <person name="Socas-Perez N."/>
            <person name="Velazquez E."/>
            <person name="Flores-Felix J.D."/>
            <person name="Leon-Barrios M."/>
        </authorList>
    </citation>
    <scope>NUCLEOTIDE SEQUENCE</scope>
    <source>
        <strain evidence="1">SSUT16</strain>
    </source>
</reference>
<dbReference type="Pfam" id="PF03808">
    <property type="entry name" value="Glyco_tran_WecG"/>
    <property type="match status" value="1"/>
</dbReference>
<accession>A0A927EDG1</accession>
<proteinExistence type="predicted"/>
<keyword evidence="2" id="KW-1185">Reference proteome</keyword>
<dbReference type="AlphaFoldDB" id="A0A927EDG1"/>
<sequence length="191" mass="20147">MTSDSIEQQIEQAVRADAARRETGLEDALRRCESAGEAVFLFGGDSATIHALRARIRSAFPGLRLAGICDADFSGPAGRAILDHIAACAPDVVIVDVAPKRHRALIAEFAAHGLHTGLVNLPGTFARHAAAQPQTGATAASLAARRPSRIGQLMSGFAAAMRFSGIIARQLVHDVAPRPVSQAYHALRRDG</sequence>
<dbReference type="EMBL" id="JACXWY010000018">
    <property type="protein sequence ID" value="MBD3848407.1"/>
    <property type="molecule type" value="Genomic_DNA"/>
</dbReference>
<dbReference type="RefSeq" id="WP_191125489.1">
    <property type="nucleotide sequence ID" value="NZ_JACXWY010000018.1"/>
</dbReference>